<proteinExistence type="inferred from homology"/>
<evidence type="ECO:0000313" key="15">
    <source>
        <dbReference type="Ensembl" id="ENSHHUP00000072565.1"/>
    </source>
</evidence>
<sequence length="547" mass="60783">MMARLLSTYSLKLAVCLRCDWKQRSVEQRATRRLLTGEGLTTFRLCLSRGCCTKMAGELVEAMNMVKSFRVSDLQTLLASMGRSKSGLKHDLVGRALRLVQTEYSPELLKNVRQLYESRFPKASGWLAARRPEGVPVAYSSLSSSPTGTQGADYLNGIPKLSSTPAAEVKLVSLPFYQTLETLLPPTELIAQNSEKLQDSQCIFELTQSQADQVRNSTELRPGMKAIQVVLRICYTDSIGVQEDQYPPNIAVKVNQSYCHVPGYYPSNKPGVEPRRPCRPVNITPWLHLSTATNRATVTWGNFGKRYSVAVYLVRVFTSAELFSQLKHCSVESAERCRERIQDKLRFDPENEIATTGLRVSLICPLVKMRIGVPCRVLTCAHLQCFDAIYFLQMNEKKPTWTCPVCDKQAPFELLTIDGLASEILKETHEDIEEIEYLTDGSWRPIRDEKERERERSNTPDYPVVDICVPEANGHSPAHSSTSQTGKSGAGSTAGGTGGGVVVDLTLDSEEEGGGARGDSDDTEDSQDSPAPKRGRYDYDKDLVTAY</sequence>
<feature type="domain" description="PINIT" evidence="14">
    <location>
        <begin position="158"/>
        <end position="317"/>
    </location>
</feature>
<evidence type="ECO:0000256" key="5">
    <source>
        <dbReference type="ARBA" id="ARBA00022723"/>
    </source>
</evidence>
<evidence type="ECO:0000259" key="13">
    <source>
        <dbReference type="PROSITE" id="PS51044"/>
    </source>
</evidence>
<keyword evidence="9" id="KW-0539">Nucleus</keyword>
<dbReference type="CDD" id="cd16821">
    <property type="entry name" value="SP-RING_PIAS4"/>
    <property type="match status" value="1"/>
</dbReference>
<reference evidence="16" key="1">
    <citation type="submission" date="2018-06" db="EMBL/GenBank/DDBJ databases">
        <title>Genome assembly of Danube salmon.</title>
        <authorList>
            <person name="Macqueen D.J."/>
            <person name="Gundappa M.K."/>
        </authorList>
    </citation>
    <scope>NUCLEOTIDE SEQUENCE [LARGE SCALE GENOMIC DNA]</scope>
</reference>
<evidence type="ECO:0000256" key="1">
    <source>
        <dbReference type="ARBA" id="ARBA00004123"/>
    </source>
</evidence>
<feature type="domain" description="SAP" evidence="12">
    <location>
        <begin position="66"/>
        <end position="100"/>
    </location>
</feature>
<keyword evidence="5" id="KW-0479">Metal-binding</keyword>
<reference evidence="15" key="3">
    <citation type="submission" date="2025-09" db="UniProtKB">
        <authorList>
            <consortium name="Ensembl"/>
        </authorList>
    </citation>
    <scope>IDENTIFICATION</scope>
</reference>
<dbReference type="GO" id="GO:0000785">
    <property type="term" value="C:chromatin"/>
    <property type="evidence" value="ECO:0007669"/>
    <property type="project" value="TreeGrafter"/>
</dbReference>
<organism evidence="15 16">
    <name type="scientific">Hucho hucho</name>
    <name type="common">huchen</name>
    <dbReference type="NCBI Taxonomy" id="62062"/>
    <lineage>
        <taxon>Eukaryota</taxon>
        <taxon>Metazoa</taxon>
        <taxon>Chordata</taxon>
        <taxon>Craniata</taxon>
        <taxon>Vertebrata</taxon>
        <taxon>Euteleostomi</taxon>
        <taxon>Actinopterygii</taxon>
        <taxon>Neopterygii</taxon>
        <taxon>Teleostei</taxon>
        <taxon>Protacanthopterygii</taxon>
        <taxon>Salmoniformes</taxon>
        <taxon>Salmonidae</taxon>
        <taxon>Salmoninae</taxon>
        <taxon>Hucho</taxon>
    </lineage>
</organism>
<evidence type="ECO:0000256" key="9">
    <source>
        <dbReference type="ARBA" id="ARBA00023242"/>
    </source>
</evidence>
<comment type="pathway">
    <text evidence="2">Protein modification; protein sumoylation.</text>
</comment>
<dbReference type="InterPro" id="IPR038654">
    <property type="entry name" value="PINIT_sf"/>
</dbReference>
<evidence type="ECO:0000256" key="7">
    <source>
        <dbReference type="ARBA" id="ARBA00022786"/>
    </source>
</evidence>
<evidence type="ECO:0000313" key="16">
    <source>
        <dbReference type="Proteomes" id="UP000314982"/>
    </source>
</evidence>
<dbReference type="InterPro" id="IPR004181">
    <property type="entry name" value="Znf_MIZ"/>
</dbReference>
<dbReference type="PROSITE" id="PS51466">
    <property type="entry name" value="PINIT"/>
    <property type="match status" value="1"/>
</dbReference>
<evidence type="ECO:0000256" key="10">
    <source>
        <dbReference type="PROSITE-ProRule" id="PRU00452"/>
    </source>
</evidence>
<feature type="compositionally biased region" description="Gly residues" evidence="11">
    <location>
        <begin position="488"/>
        <end position="501"/>
    </location>
</feature>
<feature type="region of interest" description="Disordered" evidence="11">
    <location>
        <begin position="448"/>
        <end position="547"/>
    </location>
</feature>
<feature type="domain" description="SP-RING-type" evidence="13">
    <location>
        <begin position="349"/>
        <end position="434"/>
    </location>
</feature>
<dbReference type="AlphaFoldDB" id="A0A4W5QF05"/>
<dbReference type="Proteomes" id="UP000314982">
    <property type="component" value="Unassembled WGS sequence"/>
</dbReference>
<protein>
    <submittedName>
        <fullName evidence="15">Protein inhibitor of activated STAT, 4a</fullName>
    </submittedName>
</protein>
<dbReference type="GO" id="GO:0016925">
    <property type="term" value="P:protein sumoylation"/>
    <property type="evidence" value="ECO:0007669"/>
    <property type="project" value="UniProtKB-UniPathway"/>
</dbReference>
<accession>A0A4W5QF05</accession>
<dbReference type="Ensembl" id="ENSHHUT00000074966.1">
    <property type="protein sequence ID" value="ENSHHUP00000072565.1"/>
    <property type="gene ID" value="ENSHHUG00000042579.1"/>
</dbReference>
<dbReference type="STRING" id="62062.ENSHHUP00000072565"/>
<keyword evidence="6 10" id="KW-0863">Zinc-finger</keyword>
<dbReference type="SMART" id="SM00513">
    <property type="entry name" value="SAP"/>
    <property type="match status" value="1"/>
</dbReference>
<dbReference type="InterPro" id="IPR013083">
    <property type="entry name" value="Znf_RING/FYVE/PHD"/>
</dbReference>
<dbReference type="InterPro" id="IPR023321">
    <property type="entry name" value="PINIT"/>
</dbReference>
<feature type="compositionally biased region" description="Basic and acidic residues" evidence="11">
    <location>
        <begin position="535"/>
        <end position="547"/>
    </location>
</feature>
<evidence type="ECO:0000256" key="4">
    <source>
        <dbReference type="ARBA" id="ARBA00022679"/>
    </source>
</evidence>
<evidence type="ECO:0000256" key="3">
    <source>
        <dbReference type="ARBA" id="ARBA00005383"/>
    </source>
</evidence>
<dbReference type="PANTHER" id="PTHR10782:SF9">
    <property type="entry name" value="E3 SUMO-PROTEIN LIGASE PIAS4"/>
    <property type="match status" value="1"/>
</dbReference>
<dbReference type="SUPFAM" id="SSF68906">
    <property type="entry name" value="SAP domain"/>
    <property type="match status" value="1"/>
</dbReference>
<dbReference type="GeneTree" id="ENSGT01030000234539"/>
<dbReference type="GO" id="GO:0005634">
    <property type="term" value="C:nucleus"/>
    <property type="evidence" value="ECO:0007669"/>
    <property type="project" value="UniProtKB-SubCell"/>
</dbReference>
<dbReference type="PANTHER" id="PTHR10782">
    <property type="entry name" value="ZINC FINGER MIZ DOMAIN-CONTAINING PROTEIN"/>
    <property type="match status" value="1"/>
</dbReference>
<dbReference type="UniPathway" id="UPA00886"/>
<dbReference type="GO" id="GO:0003712">
    <property type="term" value="F:transcription coregulator activity"/>
    <property type="evidence" value="ECO:0007669"/>
    <property type="project" value="TreeGrafter"/>
</dbReference>
<dbReference type="GO" id="GO:0006357">
    <property type="term" value="P:regulation of transcription by RNA polymerase II"/>
    <property type="evidence" value="ECO:0007669"/>
    <property type="project" value="TreeGrafter"/>
</dbReference>
<evidence type="ECO:0000256" key="6">
    <source>
        <dbReference type="ARBA" id="ARBA00022771"/>
    </source>
</evidence>
<evidence type="ECO:0000259" key="12">
    <source>
        <dbReference type="PROSITE" id="PS50800"/>
    </source>
</evidence>
<dbReference type="Pfam" id="PF02037">
    <property type="entry name" value="SAP"/>
    <property type="match status" value="1"/>
</dbReference>
<evidence type="ECO:0000256" key="11">
    <source>
        <dbReference type="SAM" id="MobiDB-lite"/>
    </source>
</evidence>
<evidence type="ECO:0000259" key="14">
    <source>
        <dbReference type="PROSITE" id="PS51466"/>
    </source>
</evidence>
<keyword evidence="8" id="KW-0862">Zinc</keyword>
<dbReference type="GO" id="GO:0008270">
    <property type="term" value="F:zinc ion binding"/>
    <property type="evidence" value="ECO:0007669"/>
    <property type="project" value="UniProtKB-KW"/>
</dbReference>
<name>A0A4W5QF05_9TELE</name>
<dbReference type="GO" id="GO:0061665">
    <property type="term" value="F:SUMO ligase activity"/>
    <property type="evidence" value="ECO:0007669"/>
    <property type="project" value="TreeGrafter"/>
</dbReference>
<evidence type="ECO:0000256" key="8">
    <source>
        <dbReference type="ARBA" id="ARBA00022833"/>
    </source>
</evidence>
<dbReference type="InterPro" id="IPR036361">
    <property type="entry name" value="SAP_dom_sf"/>
</dbReference>
<evidence type="ECO:0000256" key="2">
    <source>
        <dbReference type="ARBA" id="ARBA00004718"/>
    </source>
</evidence>
<dbReference type="PROSITE" id="PS51044">
    <property type="entry name" value="ZF_SP_RING"/>
    <property type="match status" value="1"/>
</dbReference>
<keyword evidence="16" id="KW-1185">Reference proteome</keyword>
<dbReference type="FunFam" id="2.60.120.780:FF:000002">
    <property type="entry name" value="E3 SUMO-protein ligase PIAS4"/>
    <property type="match status" value="1"/>
</dbReference>
<dbReference type="Gene3D" id="2.60.120.780">
    <property type="entry name" value="PINIT domain"/>
    <property type="match status" value="1"/>
</dbReference>
<keyword evidence="7" id="KW-0833">Ubl conjugation pathway</keyword>
<dbReference type="Gene3D" id="1.10.720.30">
    <property type="entry name" value="SAP domain"/>
    <property type="match status" value="1"/>
</dbReference>
<dbReference type="InterPro" id="IPR003034">
    <property type="entry name" value="SAP_dom"/>
</dbReference>
<keyword evidence="4" id="KW-0808">Transferase</keyword>
<reference evidence="15" key="2">
    <citation type="submission" date="2025-08" db="UniProtKB">
        <authorList>
            <consortium name="Ensembl"/>
        </authorList>
    </citation>
    <scope>IDENTIFICATION</scope>
</reference>
<dbReference type="Gene3D" id="3.30.40.10">
    <property type="entry name" value="Zinc/RING finger domain, C3HC4 (zinc finger)"/>
    <property type="match status" value="1"/>
</dbReference>
<comment type="similarity">
    <text evidence="3">Belongs to the PIAS family.</text>
</comment>
<dbReference type="PROSITE" id="PS50800">
    <property type="entry name" value="SAP"/>
    <property type="match status" value="1"/>
</dbReference>
<dbReference type="Pfam" id="PF02891">
    <property type="entry name" value="zf-MIZ"/>
    <property type="match status" value="1"/>
</dbReference>
<comment type="subcellular location">
    <subcellularLocation>
        <location evidence="1">Nucleus</location>
    </subcellularLocation>
</comment>
<dbReference type="Pfam" id="PF14324">
    <property type="entry name" value="PINIT"/>
    <property type="match status" value="1"/>
</dbReference>
<feature type="compositionally biased region" description="Basic and acidic residues" evidence="11">
    <location>
        <begin position="448"/>
        <end position="458"/>
    </location>
</feature>
<dbReference type="FunFam" id="1.10.720.30:FF:000009">
    <property type="entry name" value="E3 SUMO-protein ligase PIAS4"/>
    <property type="match status" value="1"/>
</dbReference>